<evidence type="ECO:0000313" key="2">
    <source>
        <dbReference type="Proteomes" id="UP000244729"/>
    </source>
</evidence>
<organism evidence="1 2">
    <name type="scientific">Agromyces badenianii</name>
    <dbReference type="NCBI Taxonomy" id="2080742"/>
    <lineage>
        <taxon>Bacteria</taxon>
        <taxon>Bacillati</taxon>
        <taxon>Actinomycetota</taxon>
        <taxon>Actinomycetes</taxon>
        <taxon>Micrococcales</taxon>
        <taxon>Microbacteriaceae</taxon>
        <taxon>Agromyces</taxon>
    </lineage>
</organism>
<dbReference type="AlphaFoldDB" id="A0A2S0WWI9"/>
<dbReference type="EMBL" id="CP028913">
    <property type="protein sequence ID" value="AWB95671.1"/>
    <property type="molecule type" value="Genomic_DNA"/>
</dbReference>
<reference evidence="1 2" key="1">
    <citation type="submission" date="2018-04" db="EMBL/GenBank/DDBJ databases">
        <authorList>
            <person name="Li J."/>
        </authorList>
    </citation>
    <scope>NUCLEOTIDE SEQUENCE [LARGE SCALE GENOMIC DNA]</scope>
    <source>
        <strain evidence="2">30A</strain>
    </source>
</reference>
<gene>
    <name evidence="1" type="ORF">DCE93_08320</name>
</gene>
<accession>A0A2S0WWI9</accession>
<protein>
    <submittedName>
        <fullName evidence="1">Uncharacterized protein</fullName>
    </submittedName>
</protein>
<keyword evidence="2" id="KW-1185">Reference proteome</keyword>
<dbReference type="Proteomes" id="UP000244729">
    <property type="component" value="Chromosome"/>
</dbReference>
<evidence type="ECO:0000313" key="1">
    <source>
        <dbReference type="EMBL" id="AWB95671.1"/>
    </source>
</evidence>
<proteinExistence type="predicted"/>
<sequence>MVSIDPKALVTDEDLELLGEAGYQGDGMTAELMELTTALTTRYQGSDAFSGFEWSRDTRQMTLWWHGPVPAELDELLASVDPPITVEQTVNPPGRLRAVQQRLMATGAVPGITVSAVSVSIDCSRLQVMAEPVDPSTTPAEMTTALEAFSGYPVAVEIGSVVPFSGVPPAVGVAPTGQ</sequence>
<name>A0A2S0WWI9_9MICO</name>
<dbReference type="KEGG" id="agm:DCE93_08320"/>